<dbReference type="SUPFAM" id="SSF141523">
    <property type="entry name" value="L,D-transpeptidase catalytic domain-like"/>
    <property type="match status" value="1"/>
</dbReference>
<dbReference type="SUPFAM" id="SSF47090">
    <property type="entry name" value="PGBD-like"/>
    <property type="match status" value="1"/>
</dbReference>
<feature type="active site" description="Nucleophile" evidence="6">
    <location>
        <position position="215"/>
    </location>
</feature>
<evidence type="ECO:0000259" key="8">
    <source>
        <dbReference type="PROSITE" id="PS52029"/>
    </source>
</evidence>
<dbReference type="InterPro" id="IPR038063">
    <property type="entry name" value="Transpep_catalytic_dom"/>
</dbReference>
<dbReference type="PROSITE" id="PS52029">
    <property type="entry name" value="LD_TPASE"/>
    <property type="match status" value="1"/>
</dbReference>
<evidence type="ECO:0000256" key="4">
    <source>
        <dbReference type="ARBA" id="ARBA00022984"/>
    </source>
</evidence>
<evidence type="ECO:0000313" key="10">
    <source>
        <dbReference type="Proteomes" id="UP000295157"/>
    </source>
</evidence>
<dbReference type="GO" id="GO:0071555">
    <property type="term" value="P:cell wall organization"/>
    <property type="evidence" value="ECO:0007669"/>
    <property type="project" value="UniProtKB-UniRule"/>
</dbReference>
<dbReference type="PANTHER" id="PTHR30582">
    <property type="entry name" value="L,D-TRANSPEPTIDASE"/>
    <property type="match status" value="1"/>
</dbReference>
<keyword evidence="4 6" id="KW-0573">Peptidoglycan synthesis</keyword>
<dbReference type="AlphaFoldDB" id="A0A4R4NHD5"/>
<dbReference type="InterPro" id="IPR050979">
    <property type="entry name" value="LD-transpeptidase"/>
</dbReference>
<dbReference type="UniPathway" id="UPA00219"/>
<keyword evidence="2" id="KW-0808">Transferase</keyword>
<keyword evidence="5 6" id="KW-0961">Cell wall biogenesis/degradation</keyword>
<evidence type="ECO:0000256" key="7">
    <source>
        <dbReference type="SAM" id="SignalP"/>
    </source>
</evidence>
<dbReference type="EMBL" id="SMJZ01000049">
    <property type="protein sequence ID" value="TDC06797.1"/>
    <property type="molecule type" value="Genomic_DNA"/>
</dbReference>
<accession>A0A4R4NHD5</accession>
<dbReference type="InterPro" id="IPR036365">
    <property type="entry name" value="PGBD-like_sf"/>
</dbReference>
<dbReference type="Pfam" id="PF03734">
    <property type="entry name" value="YkuD"/>
    <property type="match status" value="1"/>
</dbReference>
<gene>
    <name evidence="9" type="ORF">E1267_15425</name>
</gene>
<keyword evidence="3 6" id="KW-0133">Cell shape</keyword>
<feature type="signal peptide" evidence="7">
    <location>
        <begin position="1"/>
        <end position="27"/>
    </location>
</feature>
<organism evidence="9 10">
    <name type="scientific">Nonomuraea longispora</name>
    <dbReference type="NCBI Taxonomy" id="1848320"/>
    <lineage>
        <taxon>Bacteria</taxon>
        <taxon>Bacillati</taxon>
        <taxon>Actinomycetota</taxon>
        <taxon>Actinomycetes</taxon>
        <taxon>Streptosporangiales</taxon>
        <taxon>Streptosporangiaceae</taxon>
        <taxon>Nonomuraea</taxon>
    </lineage>
</organism>
<proteinExistence type="predicted"/>
<evidence type="ECO:0000313" key="9">
    <source>
        <dbReference type="EMBL" id="TDC06797.1"/>
    </source>
</evidence>
<evidence type="ECO:0000256" key="6">
    <source>
        <dbReference type="PROSITE-ProRule" id="PRU01373"/>
    </source>
</evidence>
<dbReference type="PANTHER" id="PTHR30582:SF2">
    <property type="entry name" value="L,D-TRANSPEPTIDASE YCIB-RELATED"/>
    <property type="match status" value="1"/>
</dbReference>
<dbReference type="InterPro" id="IPR036366">
    <property type="entry name" value="PGBDSf"/>
</dbReference>
<dbReference type="GO" id="GO:0071972">
    <property type="term" value="F:peptidoglycan L,D-transpeptidase activity"/>
    <property type="evidence" value="ECO:0007669"/>
    <property type="project" value="TreeGrafter"/>
</dbReference>
<evidence type="ECO:0000256" key="2">
    <source>
        <dbReference type="ARBA" id="ARBA00022679"/>
    </source>
</evidence>
<feature type="domain" description="L,D-TPase catalytic" evidence="8">
    <location>
        <begin position="122"/>
        <end position="239"/>
    </location>
</feature>
<dbReference type="GO" id="GO:0005576">
    <property type="term" value="C:extracellular region"/>
    <property type="evidence" value="ECO:0007669"/>
    <property type="project" value="TreeGrafter"/>
</dbReference>
<protein>
    <submittedName>
        <fullName evidence="9">Murein L,D-transpeptidase</fullName>
    </submittedName>
</protein>
<dbReference type="GO" id="GO:0018104">
    <property type="term" value="P:peptidoglycan-protein cross-linking"/>
    <property type="evidence" value="ECO:0007669"/>
    <property type="project" value="TreeGrafter"/>
</dbReference>
<sequence length="242" mass="27260">MIIKFRRIGAFVVGCGVPLLMGVPAMADRNDPIPVKQAEVKVPVLRPGDRGKEVERLQRGLRHGRYYFGKINGRYDEQTKFAVWALQKSHKMQTRGAVGPEIWRALDRRLRTRPLVPNGPANRVEVRLRDQLLIVYRGHRPELISHISSGAQRRWCLKGRCGDAVTPVGDFRVNRLAPGWTTGPLGSMYNSLYFVGGIAMHGSTKVPNRPASHGCVRVPMETSKRLYAIVGMGEPVYVRQKW</sequence>
<dbReference type="Proteomes" id="UP000295157">
    <property type="component" value="Unassembled WGS sequence"/>
</dbReference>
<dbReference type="GO" id="GO:0016740">
    <property type="term" value="F:transferase activity"/>
    <property type="evidence" value="ECO:0007669"/>
    <property type="project" value="UniProtKB-KW"/>
</dbReference>
<keyword evidence="7" id="KW-0732">Signal</keyword>
<comment type="caution">
    <text evidence="9">The sequence shown here is derived from an EMBL/GenBank/DDBJ whole genome shotgun (WGS) entry which is preliminary data.</text>
</comment>
<dbReference type="OrthoDB" id="9810670at2"/>
<reference evidence="9 10" key="1">
    <citation type="submission" date="2019-02" db="EMBL/GenBank/DDBJ databases">
        <title>Draft genome sequences of novel Actinobacteria.</title>
        <authorList>
            <person name="Sahin N."/>
            <person name="Ay H."/>
            <person name="Saygin H."/>
        </authorList>
    </citation>
    <scope>NUCLEOTIDE SEQUENCE [LARGE SCALE GENOMIC DNA]</scope>
    <source>
        <strain evidence="9 10">KC201</strain>
    </source>
</reference>
<dbReference type="GO" id="GO:0008360">
    <property type="term" value="P:regulation of cell shape"/>
    <property type="evidence" value="ECO:0007669"/>
    <property type="project" value="UniProtKB-UniRule"/>
</dbReference>
<dbReference type="Gene3D" id="1.10.101.10">
    <property type="entry name" value="PGBD-like superfamily/PGBD"/>
    <property type="match status" value="1"/>
</dbReference>
<feature type="chain" id="PRO_5020899889" evidence="7">
    <location>
        <begin position="28"/>
        <end position="242"/>
    </location>
</feature>
<evidence type="ECO:0000256" key="3">
    <source>
        <dbReference type="ARBA" id="ARBA00022960"/>
    </source>
</evidence>
<feature type="active site" description="Proton donor/acceptor" evidence="6">
    <location>
        <position position="201"/>
    </location>
</feature>
<dbReference type="InterPro" id="IPR005490">
    <property type="entry name" value="LD_TPept_cat_dom"/>
</dbReference>
<evidence type="ECO:0000256" key="5">
    <source>
        <dbReference type="ARBA" id="ARBA00023316"/>
    </source>
</evidence>
<dbReference type="Gene3D" id="2.40.440.10">
    <property type="entry name" value="L,D-transpeptidase catalytic domain-like"/>
    <property type="match status" value="1"/>
</dbReference>
<dbReference type="CDD" id="cd16913">
    <property type="entry name" value="YkuD_like"/>
    <property type="match status" value="1"/>
</dbReference>
<name>A0A4R4NHD5_9ACTN</name>
<keyword evidence="10" id="KW-1185">Reference proteome</keyword>
<comment type="pathway">
    <text evidence="1 6">Cell wall biogenesis; peptidoglycan biosynthesis.</text>
</comment>
<evidence type="ECO:0000256" key="1">
    <source>
        <dbReference type="ARBA" id="ARBA00004752"/>
    </source>
</evidence>
<dbReference type="InterPro" id="IPR002477">
    <property type="entry name" value="Peptidoglycan-bd-like"/>
</dbReference>
<dbReference type="Pfam" id="PF01471">
    <property type="entry name" value="PG_binding_1"/>
    <property type="match status" value="1"/>
</dbReference>